<feature type="domain" description="DUF4283" evidence="1">
    <location>
        <begin position="20"/>
        <end position="77"/>
    </location>
</feature>
<comment type="caution">
    <text evidence="2">The sequence shown here is derived from an EMBL/GenBank/DDBJ whole genome shotgun (WGS) entry which is preliminary data.</text>
</comment>
<reference evidence="2" key="2">
    <citation type="journal article" date="2024" name="Plant">
        <title>Genomic evolution and insights into agronomic trait innovations of Sesamum species.</title>
        <authorList>
            <person name="Miao H."/>
            <person name="Wang L."/>
            <person name="Qu L."/>
            <person name="Liu H."/>
            <person name="Sun Y."/>
            <person name="Le M."/>
            <person name="Wang Q."/>
            <person name="Wei S."/>
            <person name="Zheng Y."/>
            <person name="Lin W."/>
            <person name="Duan Y."/>
            <person name="Cao H."/>
            <person name="Xiong S."/>
            <person name="Wang X."/>
            <person name="Wei L."/>
            <person name="Li C."/>
            <person name="Ma Q."/>
            <person name="Ju M."/>
            <person name="Zhao R."/>
            <person name="Li G."/>
            <person name="Mu C."/>
            <person name="Tian Q."/>
            <person name="Mei H."/>
            <person name="Zhang T."/>
            <person name="Gao T."/>
            <person name="Zhang H."/>
        </authorList>
    </citation>
    <scope>NUCLEOTIDE SEQUENCE</scope>
    <source>
        <strain evidence="2">G01</strain>
    </source>
</reference>
<dbReference type="PANTHER" id="PTHR31286:SF180">
    <property type="entry name" value="OS10G0362600 PROTEIN"/>
    <property type="match status" value="1"/>
</dbReference>
<dbReference type="PANTHER" id="PTHR31286">
    <property type="entry name" value="GLYCINE-RICH CELL WALL STRUCTURAL PROTEIN 1.8-LIKE"/>
    <property type="match status" value="1"/>
</dbReference>
<evidence type="ECO:0000259" key="1">
    <source>
        <dbReference type="Pfam" id="PF14111"/>
    </source>
</evidence>
<dbReference type="EMBL" id="JACGWK010000005">
    <property type="protein sequence ID" value="KAL0354300.1"/>
    <property type="molecule type" value="Genomic_DNA"/>
</dbReference>
<gene>
    <name evidence="2" type="ORF">Sangu_1011300</name>
</gene>
<protein>
    <recommendedName>
        <fullName evidence="1">DUF4283 domain-containing protein</fullName>
    </recommendedName>
</protein>
<reference evidence="2" key="1">
    <citation type="submission" date="2020-06" db="EMBL/GenBank/DDBJ databases">
        <authorList>
            <person name="Li T."/>
            <person name="Hu X."/>
            <person name="Zhang T."/>
            <person name="Song X."/>
            <person name="Zhang H."/>
            <person name="Dai N."/>
            <person name="Sheng W."/>
            <person name="Hou X."/>
            <person name="Wei L."/>
        </authorList>
    </citation>
    <scope>NUCLEOTIDE SEQUENCE</scope>
    <source>
        <strain evidence="2">G01</strain>
        <tissue evidence="2">Leaf</tissue>
    </source>
</reference>
<sequence>MVTYDSGIFSWSKTLFYHLNDFVKRTWPNVKRVTTTINGFYFFQFNDEKAMEEILEGGPWLFQGQPIVLQRWEPGMALRKHKHTEVPIWIKLCHLPVEFWTEEGLSVVASGIGKPLYPDTITKACTRLNFARVCIMLDISLKLSRHIVIMAPRMMARTIPKPNVTVFVQKKTQQVVSDPESNTYTET</sequence>
<accession>A0AAW2PDF7</accession>
<evidence type="ECO:0000313" key="2">
    <source>
        <dbReference type="EMBL" id="KAL0354300.1"/>
    </source>
</evidence>
<name>A0AAW2PDF7_9LAMI</name>
<organism evidence="2">
    <name type="scientific">Sesamum angustifolium</name>
    <dbReference type="NCBI Taxonomy" id="2727405"/>
    <lineage>
        <taxon>Eukaryota</taxon>
        <taxon>Viridiplantae</taxon>
        <taxon>Streptophyta</taxon>
        <taxon>Embryophyta</taxon>
        <taxon>Tracheophyta</taxon>
        <taxon>Spermatophyta</taxon>
        <taxon>Magnoliopsida</taxon>
        <taxon>eudicotyledons</taxon>
        <taxon>Gunneridae</taxon>
        <taxon>Pentapetalae</taxon>
        <taxon>asterids</taxon>
        <taxon>lamiids</taxon>
        <taxon>Lamiales</taxon>
        <taxon>Pedaliaceae</taxon>
        <taxon>Sesamum</taxon>
    </lineage>
</organism>
<proteinExistence type="predicted"/>
<dbReference type="InterPro" id="IPR040256">
    <property type="entry name" value="At4g02000-like"/>
</dbReference>
<dbReference type="Pfam" id="PF14111">
    <property type="entry name" value="DUF4283"/>
    <property type="match status" value="1"/>
</dbReference>
<dbReference type="InterPro" id="IPR025558">
    <property type="entry name" value="DUF4283"/>
</dbReference>
<dbReference type="AlphaFoldDB" id="A0AAW2PDF7"/>